<gene>
    <name evidence="2" type="ORF">HMF3257_32330</name>
</gene>
<dbReference type="SUPFAM" id="SSF81606">
    <property type="entry name" value="PP2C-like"/>
    <property type="match status" value="1"/>
</dbReference>
<dbReference type="RefSeq" id="WP_111348531.1">
    <property type="nucleotide sequence ID" value="NZ_QLII01000001.1"/>
</dbReference>
<accession>A0A327NXP0</accession>
<comment type="caution">
    <text evidence="2">The sequence shown here is derived from an EMBL/GenBank/DDBJ whole genome shotgun (WGS) entry which is preliminary data.</text>
</comment>
<evidence type="ECO:0000313" key="2">
    <source>
        <dbReference type="EMBL" id="RAI77658.1"/>
    </source>
</evidence>
<dbReference type="InterPro" id="IPR036457">
    <property type="entry name" value="PPM-type-like_dom_sf"/>
</dbReference>
<dbReference type="CDD" id="cd00143">
    <property type="entry name" value="PP2Cc"/>
    <property type="match status" value="1"/>
</dbReference>
<dbReference type="AlphaFoldDB" id="A0A327NXP0"/>
<proteinExistence type="predicted"/>
<keyword evidence="3" id="KW-1185">Reference proteome</keyword>
<reference evidence="2 3" key="1">
    <citation type="submission" date="2018-06" db="EMBL/GenBank/DDBJ databases">
        <title>Spirosoma sp. HMF3257 Genome sequencing and assembly.</title>
        <authorList>
            <person name="Kang H."/>
            <person name="Cha I."/>
            <person name="Kim H."/>
            <person name="Kang J."/>
            <person name="Joh K."/>
        </authorList>
    </citation>
    <scope>NUCLEOTIDE SEQUENCE [LARGE SCALE GENOMIC DNA]</scope>
    <source>
        <strain evidence="2 3">HMF3257</strain>
    </source>
</reference>
<protein>
    <submittedName>
        <fullName evidence="2">Serine/threonine-protein phosphatase</fullName>
    </submittedName>
</protein>
<sequence length="216" mass="24028">MGGADKGEIASQLVAQQMAEYVTTRQELVLDDQHLEQALILVGEALKAYIGANPLVNRMGSTLALLQLHQQGATIAHLGDSRVFQIRNGEIIFQTKDHKQVNDMVEAGIITAHQAKTHPWRNRLSRAAMVTSMDLQNPNYQVDMPDLVLIDDILPDDYFFLCTDGVLEQVDEYVLGELLKTTVPDAEKLDILLALCEGKVKDNYSGYLIHIKQSSL</sequence>
<feature type="domain" description="PPM-type phosphatase" evidence="1">
    <location>
        <begin position="1"/>
        <end position="211"/>
    </location>
</feature>
<dbReference type="Gene3D" id="3.60.40.10">
    <property type="entry name" value="PPM-type phosphatase domain"/>
    <property type="match status" value="1"/>
</dbReference>
<evidence type="ECO:0000259" key="1">
    <source>
        <dbReference type="PROSITE" id="PS51746"/>
    </source>
</evidence>
<organism evidence="2 3">
    <name type="scientific">Spirosoma telluris</name>
    <dbReference type="NCBI Taxonomy" id="2183553"/>
    <lineage>
        <taxon>Bacteria</taxon>
        <taxon>Pseudomonadati</taxon>
        <taxon>Bacteroidota</taxon>
        <taxon>Cytophagia</taxon>
        <taxon>Cytophagales</taxon>
        <taxon>Cytophagaceae</taxon>
        <taxon>Spirosoma</taxon>
    </lineage>
</organism>
<evidence type="ECO:0000313" key="3">
    <source>
        <dbReference type="Proteomes" id="UP000249016"/>
    </source>
</evidence>
<dbReference type="OrthoDB" id="9801841at2"/>
<name>A0A327NXP0_9BACT</name>
<dbReference type="EMBL" id="QLII01000001">
    <property type="protein sequence ID" value="RAI77658.1"/>
    <property type="molecule type" value="Genomic_DNA"/>
</dbReference>
<dbReference type="Proteomes" id="UP000249016">
    <property type="component" value="Unassembled WGS sequence"/>
</dbReference>
<dbReference type="InterPro" id="IPR001932">
    <property type="entry name" value="PPM-type_phosphatase-like_dom"/>
</dbReference>
<dbReference type="PROSITE" id="PS51746">
    <property type="entry name" value="PPM_2"/>
    <property type="match status" value="1"/>
</dbReference>